<sequence length="1133" mass="127390">MAIVTGDRYLDLLVKFVEKQAGPLLDGTLVLKLNPVGLHYVQTRLEQLQELEGLIAGAPVDYLRAYISDLGDHRALEQLRRILRLLPSLKVVSVLPQPARDPTPLSLLPLGRLRFLELRGCDLSTSAARGLLELRHTLEKLICHNSTDALRHVFASRIVDIKDSPMWNKLSFVSCACNGLVVMDESLQLLPVVETLDLSRNQFAKVDNLRKCTKLSHLDLGFNHLRTIASLSEVACPIIKLVLRNNALTTLRGIENLKFVVGLDISYNIISSFSELELVGTLSSLRNLWMEGNPICCARWYRPHVFSFFTSPEKLKLDERGMSTRESWKRQIILASRQRRPAGYGFYSPAKDGSDEGSFNTKRRKLSRLACIEDDEQRSFYGSEALDQDSISCDSVNLRRDENALSDGEAEIVGLMNRVEFMKKERSVLWLREFREWMDKTSGDVLDDINFACLSPGKGKNRRNSRAQQHLGESSRYVSDSVQDSGDESSTIFLESDISFTDTSIGFHGREYFNSNSKATLEAPMIYVNQEGRPKIDTASLEKEDRKALPPEKLNKPHENLNLFLLDTTNSSGPTTSVVEVDDRIDAKVNMTSLIAIDEIMESRSSSIQHGSPPHYQEDILHRRHNLEEEFLQLSAESYSLASSDSDTSCDDDDSCKFCTLFPQDDHILNKESLNGDVDDDQAALLFEDNYCDRIYEEPRVTENTRFSLGSFCTGVDVGANIANETTEDTASLEIRRSKRKPKRRIISLSGENFAVRDAELLSRKLNGILDLGEAGIEDGLGHETSGKKGLHNSYDEGKKQSCVTEIKNYPLCGADNFLLKTRALSRTLDADEFIKSYFNENVADHRVSETCLQCTRCSCVLDRGSGSIEIEVAVLLSSERKFYTLVIDATHGEPGNISEVIGCHRLEDINEVVIGIGLQILRVHIKKDLPYLFITRTIEKSRGLLCLFQICDSRETSNACSLRSWEQVQVKLFEKDICGGMKLSIFQYSMLLFWPNINKGGSWLSRSVFVVEGYVLVCIEDFVQFSSLTNDVGVSLPYFSLDLCCPIRCISEMVIESQESMCVTLTLNHVITKVDFLAELGTKKPAREKTSSKSVVWKLRWFSEDSLLKFVALLKAIHLGITTSPLSVRCIS</sequence>
<proteinExistence type="predicted"/>
<dbReference type="Proteomes" id="UP001234297">
    <property type="component" value="Chromosome 3"/>
</dbReference>
<accession>A0ACC2LRN8</accession>
<organism evidence="1 2">
    <name type="scientific">Persea americana</name>
    <name type="common">Avocado</name>
    <dbReference type="NCBI Taxonomy" id="3435"/>
    <lineage>
        <taxon>Eukaryota</taxon>
        <taxon>Viridiplantae</taxon>
        <taxon>Streptophyta</taxon>
        <taxon>Embryophyta</taxon>
        <taxon>Tracheophyta</taxon>
        <taxon>Spermatophyta</taxon>
        <taxon>Magnoliopsida</taxon>
        <taxon>Magnoliidae</taxon>
        <taxon>Laurales</taxon>
        <taxon>Lauraceae</taxon>
        <taxon>Persea</taxon>
    </lineage>
</organism>
<name>A0ACC2LRN8_PERAE</name>
<evidence type="ECO:0000313" key="2">
    <source>
        <dbReference type="Proteomes" id="UP001234297"/>
    </source>
</evidence>
<protein>
    <submittedName>
        <fullName evidence="1">Uncharacterized protein</fullName>
    </submittedName>
</protein>
<keyword evidence="2" id="KW-1185">Reference proteome</keyword>
<dbReference type="EMBL" id="CM056811">
    <property type="protein sequence ID" value="KAJ8636040.1"/>
    <property type="molecule type" value="Genomic_DNA"/>
</dbReference>
<reference evidence="1 2" key="1">
    <citation type="journal article" date="2022" name="Hortic Res">
        <title>A haplotype resolved chromosomal level avocado genome allows analysis of novel avocado genes.</title>
        <authorList>
            <person name="Nath O."/>
            <person name="Fletcher S.J."/>
            <person name="Hayward A."/>
            <person name="Shaw L.M."/>
            <person name="Masouleh A.K."/>
            <person name="Furtado A."/>
            <person name="Henry R.J."/>
            <person name="Mitter N."/>
        </authorList>
    </citation>
    <scope>NUCLEOTIDE SEQUENCE [LARGE SCALE GENOMIC DNA]</scope>
    <source>
        <strain evidence="2">cv. Hass</strain>
    </source>
</reference>
<gene>
    <name evidence="1" type="ORF">MRB53_010307</name>
</gene>
<evidence type="ECO:0000313" key="1">
    <source>
        <dbReference type="EMBL" id="KAJ8636040.1"/>
    </source>
</evidence>
<comment type="caution">
    <text evidence="1">The sequence shown here is derived from an EMBL/GenBank/DDBJ whole genome shotgun (WGS) entry which is preliminary data.</text>
</comment>